<evidence type="ECO:0000313" key="2">
    <source>
        <dbReference type="Proteomes" id="UP000326924"/>
    </source>
</evidence>
<gene>
    <name evidence="1" type="ORF">FN846DRAFT_894671</name>
</gene>
<protein>
    <submittedName>
        <fullName evidence="1">Uncharacterized protein</fullName>
    </submittedName>
</protein>
<dbReference type="Proteomes" id="UP000326924">
    <property type="component" value="Unassembled WGS sequence"/>
</dbReference>
<reference evidence="1 2" key="1">
    <citation type="submission" date="2019-09" db="EMBL/GenBank/DDBJ databases">
        <title>Draft genome of the ectomycorrhizal ascomycete Sphaerosporella brunnea.</title>
        <authorList>
            <consortium name="DOE Joint Genome Institute"/>
            <person name="Benucci G.M."/>
            <person name="Marozzi G."/>
            <person name="Antonielli L."/>
            <person name="Sanchez S."/>
            <person name="Marco P."/>
            <person name="Wang X."/>
            <person name="Falini L.B."/>
            <person name="Barry K."/>
            <person name="Haridas S."/>
            <person name="Lipzen A."/>
            <person name="Labutti K."/>
            <person name="Grigoriev I.V."/>
            <person name="Murat C."/>
            <person name="Martin F."/>
            <person name="Albertini E."/>
            <person name="Donnini D."/>
            <person name="Bonito G."/>
        </authorList>
    </citation>
    <scope>NUCLEOTIDE SEQUENCE [LARGE SCALE GENOMIC DNA]</scope>
    <source>
        <strain evidence="1 2">Sb_GMNB300</strain>
    </source>
</reference>
<organism evidence="1 2">
    <name type="scientific">Sphaerosporella brunnea</name>
    <dbReference type="NCBI Taxonomy" id="1250544"/>
    <lineage>
        <taxon>Eukaryota</taxon>
        <taxon>Fungi</taxon>
        <taxon>Dikarya</taxon>
        <taxon>Ascomycota</taxon>
        <taxon>Pezizomycotina</taxon>
        <taxon>Pezizomycetes</taxon>
        <taxon>Pezizales</taxon>
        <taxon>Pyronemataceae</taxon>
        <taxon>Sphaerosporella</taxon>
    </lineage>
</organism>
<dbReference type="EMBL" id="VXIS01000304">
    <property type="protein sequence ID" value="KAA8894870.1"/>
    <property type="molecule type" value="Genomic_DNA"/>
</dbReference>
<keyword evidence="2" id="KW-1185">Reference proteome</keyword>
<proteinExistence type="predicted"/>
<evidence type="ECO:0000313" key="1">
    <source>
        <dbReference type="EMBL" id="KAA8894870.1"/>
    </source>
</evidence>
<dbReference type="InParanoid" id="A0A5J5EHH5"/>
<dbReference type="AlphaFoldDB" id="A0A5J5EHH5"/>
<comment type="caution">
    <text evidence="1">The sequence shown here is derived from an EMBL/GenBank/DDBJ whole genome shotgun (WGS) entry which is preliminary data.</text>
</comment>
<accession>A0A5J5EHH5</accession>
<sequence length="109" mass="11873">MGGLLAFYLRFSLGVTIPDDLDQQQQEKLRVFVGLLRAIYPSQAAFLDTRDMLQLSLHGNGGHGGDRSGGDSVGSDPPVLASNVVAYITKRHWKAMNRNWGTCLVILGT</sequence>
<name>A0A5J5EHH5_9PEZI</name>